<accession>A0A4Z2GLZ7</accession>
<dbReference type="Proteomes" id="UP000314294">
    <property type="component" value="Unassembled WGS sequence"/>
</dbReference>
<organism evidence="2 3">
    <name type="scientific">Liparis tanakae</name>
    <name type="common">Tanaka's snailfish</name>
    <dbReference type="NCBI Taxonomy" id="230148"/>
    <lineage>
        <taxon>Eukaryota</taxon>
        <taxon>Metazoa</taxon>
        <taxon>Chordata</taxon>
        <taxon>Craniata</taxon>
        <taxon>Vertebrata</taxon>
        <taxon>Euteleostomi</taxon>
        <taxon>Actinopterygii</taxon>
        <taxon>Neopterygii</taxon>
        <taxon>Teleostei</taxon>
        <taxon>Neoteleostei</taxon>
        <taxon>Acanthomorphata</taxon>
        <taxon>Eupercaria</taxon>
        <taxon>Perciformes</taxon>
        <taxon>Cottioidei</taxon>
        <taxon>Cottales</taxon>
        <taxon>Liparidae</taxon>
        <taxon>Liparis</taxon>
    </lineage>
</organism>
<dbReference type="EMBL" id="SRLO01000487">
    <property type="protein sequence ID" value="TNN54349.1"/>
    <property type="molecule type" value="Genomic_DNA"/>
</dbReference>
<evidence type="ECO:0000313" key="3">
    <source>
        <dbReference type="Proteomes" id="UP000314294"/>
    </source>
</evidence>
<evidence type="ECO:0000256" key="1">
    <source>
        <dbReference type="SAM" id="MobiDB-lite"/>
    </source>
</evidence>
<proteinExistence type="predicted"/>
<gene>
    <name evidence="2" type="ORF">EYF80_035429</name>
</gene>
<dbReference type="AlphaFoldDB" id="A0A4Z2GLZ7"/>
<feature type="region of interest" description="Disordered" evidence="1">
    <location>
        <begin position="14"/>
        <end position="35"/>
    </location>
</feature>
<reference evidence="2 3" key="1">
    <citation type="submission" date="2019-03" db="EMBL/GenBank/DDBJ databases">
        <title>First draft genome of Liparis tanakae, snailfish: a comprehensive survey of snailfish specific genes.</title>
        <authorList>
            <person name="Kim W."/>
            <person name="Song I."/>
            <person name="Jeong J.-H."/>
            <person name="Kim D."/>
            <person name="Kim S."/>
            <person name="Ryu S."/>
            <person name="Song J.Y."/>
            <person name="Lee S.K."/>
        </authorList>
    </citation>
    <scope>NUCLEOTIDE SEQUENCE [LARGE SCALE GENOMIC DNA]</scope>
    <source>
        <tissue evidence="2">Muscle</tissue>
    </source>
</reference>
<protein>
    <submittedName>
        <fullName evidence="2">Uncharacterized protein</fullName>
    </submittedName>
</protein>
<keyword evidence="3" id="KW-1185">Reference proteome</keyword>
<sequence>MQFRLQAKQIKHLLKADNSDDHQGNDDHQTGRGRADDERQLVLHRLLRSEVVLEWLPACLCALVNVRVHSVPVTKVWGRQLRALFVI</sequence>
<comment type="caution">
    <text evidence="2">The sequence shown here is derived from an EMBL/GenBank/DDBJ whole genome shotgun (WGS) entry which is preliminary data.</text>
</comment>
<name>A0A4Z2GLZ7_9TELE</name>
<evidence type="ECO:0000313" key="2">
    <source>
        <dbReference type="EMBL" id="TNN54349.1"/>
    </source>
</evidence>